<name>A0AA86VFC9_9EUKA</name>
<evidence type="ECO:0000313" key="2">
    <source>
        <dbReference type="EMBL" id="CAL5991370.1"/>
    </source>
</evidence>
<dbReference type="Proteomes" id="UP001642409">
    <property type="component" value="Unassembled WGS sequence"/>
</dbReference>
<gene>
    <name evidence="2" type="ORF">HINF_LOCUS12063</name>
    <name evidence="1" type="ORF">HINF_LOCUS52773</name>
</gene>
<dbReference type="PROSITE" id="PS00018">
    <property type="entry name" value="EF_HAND_1"/>
    <property type="match status" value="1"/>
</dbReference>
<proteinExistence type="predicted"/>
<keyword evidence="3" id="KW-1185">Reference proteome</keyword>
<comment type="caution">
    <text evidence="1">The sequence shown here is derived from an EMBL/GenBank/DDBJ whole genome shotgun (WGS) entry which is preliminary data.</text>
</comment>
<protein>
    <submittedName>
        <fullName evidence="1">Calcium-binding site</fullName>
    </submittedName>
</protein>
<dbReference type="EMBL" id="CATOUU010000985">
    <property type="protein sequence ID" value="CAI9965128.1"/>
    <property type="molecule type" value="Genomic_DNA"/>
</dbReference>
<reference evidence="1" key="1">
    <citation type="submission" date="2023-06" db="EMBL/GenBank/DDBJ databases">
        <authorList>
            <person name="Kurt Z."/>
        </authorList>
    </citation>
    <scope>NUCLEOTIDE SEQUENCE</scope>
</reference>
<dbReference type="InterPro" id="IPR018247">
    <property type="entry name" value="EF_Hand_1_Ca_BS"/>
</dbReference>
<dbReference type="AlphaFoldDB" id="A0AA86VFC9"/>
<evidence type="ECO:0000313" key="1">
    <source>
        <dbReference type="EMBL" id="CAI9965128.1"/>
    </source>
</evidence>
<reference evidence="2 3" key="2">
    <citation type="submission" date="2024-07" db="EMBL/GenBank/DDBJ databases">
        <authorList>
            <person name="Akdeniz Z."/>
        </authorList>
    </citation>
    <scope>NUCLEOTIDE SEQUENCE [LARGE SCALE GENOMIC DNA]</scope>
</reference>
<evidence type="ECO:0000313" key="3">
    <source>
        <dbReference type="Proteomes" id="UP001642409"/>
    </source>
</evidence>
<sequence length="600" mass="68828">MRDKMKPKKKPKKAKRVHAIDEIWARTFRTTNRNVALFASKLSFQQLSDFKKLVGVDGYRILQDVLMQISGQKNPEENLISMDIPTLNQLEESIQTELRALAFNINQPIDCILSFDGTSFNAQTIITSHGNVKGVTKTQSDQFKAGKLDKSELKPLQSLYALIVTPVDPQYPSFTVHCHFAVTPQFTDNIYTLVMDCVQALQTNKINIIGMSFDGEPNQKQAFTNQFFNYLLNNRYNSDGSLKNIIQVLNQYNGILIFCEPLHLAKRIRSYIILNDSVVEISDKPTTQDQIVNRKLFIDVLGDDLPGYAVSLNSKLRMSDQAATQLMKPNHIDELVDQKEYVLTLIHLISYPLMIPFGSYNKEILLQALLFCLEVQWNYYQYLIEPNGQASNVKQRQARTELKTFLDPNFLSEIICYTSSLYYLLSTYNTVYGYSVSSACDENFFGQLKYRCGTNLSILSAISETKRLLQSQMLKRSLEITSTYRNQHFKYSAIFVGLEQVTQNQLRYARSLAKILVHTLCYQEQFNIDISRNNQVSFQDVLEFIKSCGFGNFQLCSNFDEANYIEQSKSTLSSIIAERLTRIYSAKEYKSSSDNTKQKK</sequence>
<organism evidence="1">
    <name type="scientific">Hexamita inflata</name>
    <dbReference type="NCBI Taxonomy" id="28002"/>
    <lineage>
        <taxon>Eukaryota</taxon>
        <taxon>Metamonada</taxon>
        <taxon>Diplomonadida</taxon>
        <taxon>Hexamitidae</taxon>
        <taxon>Hexamitinae</taxon>
        <taxon>Hexamita</taxon>
    </lineage>
</organism>
<accession>A0AA86VFC9</accession>
<dbReference type="EMBL" id="CAXDID020000027">
    <property type="protein sequence ID" value="CAL5991370.1"/>
    <property type="molecule type" value="Genomic_DNA"/>
</dbReference>